<dbReference type="EMBL" id="FLUV01001064">
    <property type="protein sequence ID" value="SBW22375.1"/>
    <property type="molecule type" value="Genomic_DNA"/>
</dbReference>
<gene>
    <name evidence="1" type="ORF">FDG2_2540</name>
</gene>
<proteinExistence type="predicted"/>
<accession>A0A1C3NXY0</accession>
<dbReference type="Proteomes" id="UP000199013">
    <property type="component" value="Unassembled WGS sequence"/>
</dbReference>
<evidence type="ECO:0000313" key="1">
    <source>
        <dbReference type="EMBL" id="SBW22375.1"/>
    </source>
</evidence>
<sequence length="104" mass="10837">MMIFAGSFALYEGRAIPSWAGSNGHSDVPYLVSDTWIRGIRIGRMRGGCGELLGGSPFAGCVVIVCTAAGGIALQIPVALDPERACVRVGRMVVVDGGNIRISD</sequence>
<reference evidence="2" key="1">
    <citation type="submission" date="2016-02" db="EMBL/GenBank/DDBJ databases">
        <authorList>
            <person name="Wibberg D."/>
        </authorList>
    </citation>
    <scope>NUCLEOTIDE SEQUENCE [LARGE SCALE GENOMIC DNA]</scope>
</reference>
<organism evidence="1 2">
    <name type="scientific">Candidatus Protofrankia californiensis</name>
    <dbReference type="NCBI Taxonomy" id="1839754"/>
    <lineage>
        <taxon>Bacteria</taxon>
        <taxon>Bacillati</taxon>
        <taxon>Actinomycetota</taxon>
        <taxon>Actinomycetes</taxon>
        <taxon>Frankiales</taxon>
        <taxon>Frankiaceae</taxon>
        <taxon>Protofrankia</taxon>
    </lineage>
</organism>
<evidence type="ECO:0000313" key="2">
    <source>
        <dbReference type="Proteomes" id="UP000199013"/>
    </source>
</evidence>
<name>A0A1C3NXY0_9ACTN</name>
<dbReference type="AlphaFoldDB" id="A0A1C3NXY0"/>
<keyword evidence="2" id="KW-1185">Reference proteome</keyword>
<protein>
    <submittedName>
        <fullName evidence="1">Uncharacterized protein</fullName>
    </submittedName>
</protein>